<accession>A0A9Q3D4X7</accession>
<comment type="caution">
    <text evidence="1">The sequence shown here is derived from an EMBL/GenBank/DDBJ whole genome shotgun (WGS) entry which is preliminary data.</text>
</comment>
<reference evidence="1" key="1">
    <citation type="submission" date="2021-03" db="EMBL/GenBank/DDBJ databases">
        <title>Draft genome sequence of rust myrtle Austropuccinia psidii MF-1, a brazilian biotype.</title>
        <authorList>
            <person name="Quecine M.C."/>
            <person name="Pachon D.M.R."/>
            <person name="Bonatelli M.L."/>
            <person name="Correr F.H."/>
            <person name="Franceschini L.M."/>
            <person name="Leite T.F."/>
            <person name="Margarido G.R.A."/>
            <person name="Almeida C.A."/>
            <person name="Ferrarezi J.A."/>
            <person name="Labate C.A."/>
        </authorList>
    </citation>
    <scope>NUCLEOTIDE SEQUENCE</scope>
    <source>
        <strain evidence="1">MF-1</strain>
    </source>
</reference>
<dbReference type="AlphaFoldDB" id="A0A9Q3D4X7"/>
<organism evidence="1 2">
    <name type="scientific">Austropuccinia psidii MF-1</name>
    <dbReference type="NCBI Taxonomy" id="1389203"/>
    <lineage>
        <taxon>Eukaryota</taxon>
        <taxon>Fungi</taxon>
        <taxon>Dikarya</taxon>
        <taxon>Basidiomycota</taxon>
        <taxon>Pucciniomycotina</taxon>
        <taxon>Pucciniomycetes</taxon>
        <taxon>Pucciniales</taxon>
        <taxon>Sphaerophragmiaceae</taxon>
        <taxon>Austropuccinia</taxon>
    </lineage>
</organism>
<gene>
    <name evidence="1" type="ORF">O181_035168</name>
</gene>
<proteinExistence type="predicted"/>
<keyword evidence="2" id="KW-1185">Reference proteome</keyword>
<dbReference type="OrthoDB" id="2507294at2759"/>
<sequence length="105" mass="13053">MELRDYINEPLIDVLRKPDYWITARLNKTLNKNASIWYQEMKEINVRRNWPLWKCQIIQKYSHGTWIWQRTMLFENDKYSVDKDQYEWCIRHSKRLNAIDAQMNT</sequence>
<evidence type="ECO:0000313" key="1">
    <source>
        <dbReference type="EMBL" id="MBW0495453.1"/>
    </source>
</evidence>
<dbReference type="Proteomes" id="UP000765509">
    <property type="component" value="Unassembled WGS sequence"/>
</dbReference>
<dbReference type="EMBL" id="AVOT02013105">
    <property type="protein sequence ID" value="MBW0495453.1"/>
    <property type="molecule type" value="Genomic_DNA"/>
</dbReference>
<protein>
    <submittedName>
        <fullName evidence="1">Uncharacterized protein</fullName>
    </submittedName>
</protein>
<name>A0A9Q3D4X7_9BASI</name>
<evidence type="ECO:0000313" key="2">
    <source>
        <dbReference type="Proteomes" id="UP000765509"/>
    </source>
</evidence>